<comment type="caution">
    <text evidence="2">The sequence shown here is derived from an EMBL/GenBank/DDBJ whole genome shotgun (WGS) entry which is preliminary data.</text>
</comment>
<dbReference type="EMBL" id="QGNW01001898">
    <property type="protein sequence ID" value="RVW28385.1"/>
    <property type="molecule type" value="Genomic_DNA"/>
</dbReference>
<reference evidence="2 3" key="1">
    <citation type="journal article" date="2018" name="PLoS Genet.">
        <title>Population sequencing reveals clonal diversity and ancestral inbreeding in the grapevine cultivar Chardonnay.</title>
        <authorList>
            <person name="Roach M.J."/>
            <person name="Johnson D.L."/>
            <person name="Bohlmann J."/>
            <person name="van Vuuren H.J."/>
            <person name="Jones S.J."/>
            <person name="Pretorius I.S."/>
            <person name="Schmidt S.A."/>
            <person name="Borneman A.R."/>
        </authorList>
    </citation>
    <scope>NUCLEOTIDE SEQUENCE [LARGE SCALE GENOMIC DNA]</scope>
    <source>
        <strain evidence="3">cv. Chardonnay</strain>
        <tissue evidence="2">Leaf</tissue>
    </source>
</reference>
<evidence type="ECO:0000313" key="3">
    <source>
        <dbReference type="Proteomes" id="UP000288805"/>
    </source>
</evidence>
<keyword evidence="1" id="KW-0732">Signal</keyword>
<accession>A0A438CYV0</accession>
<organism evidence="2 3">
    <name type="scientific">Vitis vinifera</name>
    <name type="common">Grape</name>
    <dbReference type="NCBI Taxonomy" id="29760"/>
    <lineage>
        <taxon>Eukaryota</taxon>
        <taxon>Viridiplantae</taxon>
        <taxon>Streptophyta</taxon>
        <taxon>Embryophyta</taxon>
        <taxon>Tracheophyta</taxon>
        <taxon>Spermatophyta</taxon>
        <taxon>Magnoliopsida</taxon>
        <taxon>eudicotyledons</taxon>
        <taxon>Gunneridae</taxon>
        <taxon>Pentapetalae</taxon>
        <taxon>rosids</taxon>
        <taxon>Vitales</taxon>
        <taxon>Vitaceae</taxon>
        <taxon>Viteae</taxon>
        <taxon>Vitis</taxon>
    </lineage>
</organism>
<dbReference type="AlphaFoldDB" id="A0A438CYV0"/>
<evidence type="ECO:0000256" key="1">
    <source>
        <dbReference type="SAM" id="SignalP"/>
    </source>
</evidence>
<evidence type="ECO:0000313" key="2">
    <source>
        <dbReference type="EMBL" id="RVW28385.1"/>
    </source>
</evidence>
<feature type="chain" id="PRO_5019340300" evidence="1">
    <location>
        <begin position="21"/>
        <end position="166"/>
    </location>
</feature>
<name>A0A438CYV0_VITVI</name>
<feature type="signal peptide" evidence="1">
    <location>
        <begin position="1"/>
        <end position="20"/>
    </location>
</feature>
<proteinExistence type="predicted"/>
<protein>
    <submittedName>
        <fullName evidence="2">Uncharacterized protein</fullName>
    </submittedName>
</protein>
<gene>
    <name evidence="2" type="ORF">CK203_109066</name>
</gene>
<dbReference type="Proteomes" id="UP000288805">
    <property type="component" value="Unassembled WGS sequence"/>
</dbReference>
<sequence length="166" mass="19108">MVLWCITWHNQLRAWTFCSALLVFEKLKTPVQRCLGRTKGDYCGKKQRLHFVDQIWGVQFGLAVGGSGASCRGFYYVLWLIRKQRDIAWCSRKGSIYFQKTESKVGASKGKKEKSYVEVVNTREVPREKRLGEAVWIQLGEEDVAKEGSFWTAAWLGGGKRRGYEF</sequence>